<evidence type="ECO:0000256" key="5">
    <source>
        <dbReference type="ARBA" id="ARBA00022692"/>
    </source>
</evidence>
<keyword evidence="6 9" id="KW-1133">Transmembrane helix</keyword>
<dbReference type="AlphaFoldDB" id="A0A916K9V9"/>
<feature type="transmembrane region" description="Helical" evidence="9">
    <location>
        <begin position="116"/>
        <end position="134"/>
    </location>
</feature>
<feature type="transmembrane region" description="Helical" evidence="9">
    <location>
        <begin position="226"/>
        <end position="245"/>
    </location>
</feature>
<dbReference type="PANTHER" id="PTHR30574:SF1">
    <property type="entry name" value="SULPHUR TRANSPORT DOMAIN-CONTAINING PROTEIN"/>
    <property type="match status" value="1"/>
</dbReference>
<name>A0A916K9V9_9BACL</name>
<keyword evidence="4" id="KW-0997">Cell inner membrane</keyword>
<keyword evidence="2" id="KW-0813">Transport</keyword>
<reference evidence="10" key="1">
    <citation type="submission" date="2021-06" db="EMBL/GenBank/DDBJ databases">
        <authorList>
            <person name="Criscuolo A."/>
        </authorList>
    </citation>
    <scope>NUCLEOTIDE SEQUENCE</scope>
    <source>
        <strain evidence="10">CIP111600</strain>
    </source>
</reference>
<evidence type="ECO:0000256" key="4">
    <source>
        <dbReference type="ARBA" id="ARBA00022519"/>
    </source>
</evidence>
<feature type="transmembrane region" description="Helical" evidence="9">
    <location>
        <begin position="21"/>
        <end position="45"/>
    </location>
</feature>
<keyword evidence="5 9" id="KW-0812">Transmembrane</keyword>
<sequence length="418" mass="45349">MNLFHLIPELRRKLFGRFWNPMLVTVIAGVLSALYFGVTGTFWAVTGEFTRFAGHGMEWLGVDPHKLTYIEQIMHLEGSPIDRIDGWVVTGMFLGALLSALLAGQFKLRLPKQKRRLAQGFVGGIIAGFGARLAMGCNLASFFTGIPQFSFHAWLFMLGMGIGTWIGVKVVLHPLLLGKPRLEKAAHGPRPMVSTTPKLQPWIGLVVLAVAVVLVAVEFAAGKPKLALAGLFGVAFGLLIQRGQICFTSAFRDLWVTGRATMAKALSIGIIAATLCTAVIISLGVPQKIMWASPGALIGGLLFGIGIVIAGGCETGWMYRAMEGQMQYVVVGAGNIAGAGLLAWGWDHWSLYATLVEGYPKYNLVSEWGWGGAIATTIGLMLAFYVFALYWEKRVRYKADRKGQTVLMKAGVARKEMA</sequence>
<evidence type="ECO:0000256" key="8">
    <source>
        <dbReference type="ARBA" id="ARBA00035655"/>
    </source>
</evidence>
<evidence type="ECO:0000313" key="10">
    <source>
        <dbReference type="EMBL" id="CAG7649351.1"/>
    </source>
</evidence>
<comment type="similarity">
    <text evidence="8">Belongs to the TsuA/YedE (TC 9.B.102) family.</text>
</comment>
<accession>A0A916K9V9</accession>
<protein>
    <recommendedName>
        <fullName evidence="12">YeeE/YedE family protein</fullName>
    </recommendedName>
</protein>
<feature type="transmembrane region" description="Helical" evidence="9">
    <location>
        <begin position="325"/>
        <end position="346"/>
    </location>
</feature>
<keyword evidence="3" id="KW-1003">Cell membrane</keyword>
<keyword evidence="7 9" id="KW-0472">Membrane</keyword>
<feature type="transmembrane region" description="Helical" evidence="9">
    <location>
        <begin position="199"/>
        <end position="220"/>
    </location>
</feature>
<dbReference type="InterPro" id="IPR047732">
    <property type="entry name" value="YedE-like"/>
</dbReference>
<evidence type="ECO:0000256" key="2">
    <source>
        <dbReference type="ARBA" id="ARBA00022448"/>
    </source>
</evidence>
<proteinExistence type="inferred from homology"/>
<feature type="transmembrane region" description="Helical" evidence="9">
    <location>
        <begin position="368"/>
        <end position="391"/>
    </location>
</feature>
<feature type="transmembrane region" description="Helical" evidence="9">
    <location>
        <begin position="84"/>
        <end position="104"/>
    </location>
</feature>
<evidence type="ECO:0000256" key="9">
    <source>
        <dbReference type="SAM" id="Phobius"/>
    </source>
</evidence>
<dbReference type="RefSeq" id="WP_246627693.1">
    <property type="nucleotide sequence ID" value="NZ_CAJVAS010000048.1"/>
</dbReference>
<gene>
    <name evidence="10" type="ORF">PAESOLCIP111_05847</name>
</gene>
<dbReference type="Pfam" id="PF04143">
    <property type="entry name" value="Sulf_transp"/>
    <property type="match status" value="2"/>
</dbReference>
<feature type="transmembrane region" description="Helical" evidence="9">
    <location>
        <begin position="265"/>
        <end position="285"/>
    </location>
</feature>
<evidence type="ECO:0000313" key="11">
    <source>
        <dbReference type="Proteomes" id="UP000693672"/>
    </source>
</evidence>
<dbReference type="Proteomes" id="UP000693672">
    <property type="component" value="Unassembled WGS sequence"/>
</dbReference>
<evidence type="ECO:0000256" key="6">
    <source>
        <dbReference type="ARBA" id="ARBA00022989"/>
    </source>
</evidence>
<dbReference type="GO" id="GO:0005886">
    <property type="term" value="C:plasma membrane"/>
    <property type="evidence" value="ECO:0007669"/>
    <property type="project" value="UniProtKB-SubCell"/>
</dbReference>
<evidence type="ECO:0000256" key="7">
    <source>
        <dbReference type="ARBA" id="ARBA00023136"/>
    </source>
</evidence>
<organism evidence="10 11">
    <name type="scientific">Paenibacillus solanacearum</name>
    <dbReference type="NCBI Taxonomy" id="2048548"/>
    <lineage>
        <taxon>Bacteria</taxon>
        <taxon>Bacillati</taxon>
        <taxon>Bacillota</taxon>
        <taxon>Bacilli</taxon>
        <taxon>Bacillales</taxon>
        <taxon>Paenibacillaceae</taxon>
        <taxon>Paenibacillus</taxon>
    </lineage>
</organism>
<feature type="transmembrane region" description="Helical" evidence="9">
    <location>
        <begin position="291"/>
        <end position="313"/>
    </location>
</feature>
<dbReference type="EMBL" id="CAJVAS010000048">
    <property type="protein sequence ID" value="CAG7649351.1"/>
    <property type="molecule type" value="Genomic_DNA"/>
</dbReference>
<comment type="subcellular location">
    <subcellularLocation>
        <location evidence="1">Cell inner membrane</location>
        <topology evidence="1">Multi-pass membrane protein</topology>
    </subcellularLocation>
</comment>
<evidence type="ECO:0000256" key="1">
    <source>
        <dbReference type="ARBA" id="ARBA00004429"/>
    </source>
</evidence>
<dbReference type="NCBIfam" id="NF033796">
    <property type="entry name" value="selen_YedE_FdhT"/>
    <property type="match status" value="1"/>
</dbReference>
<evidence type="ECO:0000256" key="3">
    <source>
        <dbReference type="ARBA" id="ARBA00022475"/>
    </source>
</evidence>
<comment type="caution">
    <text evidence="10">The sequence shown here is derived from an EMBL/GenBank/DDBJ whole genome shotgun (WGS) entry which is preliminary data.</text>
</comment>
<dbReference type="PANTHER" id="PTHR30574">
    <property type="entry name" value="INNER MEMBRANE PROTEIN YEDE"/>
    <property type="match status" value="1"/>
</dbReference>
<evidence type="ECO:0008006" key="12">
    <source>
        <dbReference type="Google" id="ProtNLM"/>
    </source>
</evidence>
<dbReference type="InterPro" id="IPR007272">
    <property type="entry name" value="Sulf_transp_TsuA/YedE"/>
</dbReference>
<feature type="transmembrane region" description="Helical" evidence="9">
    <location>
        <begin position="154"/>
        <end position="178"/>
    </location>
</feature>
<keyword evidence="11" id="KW-1185">Reference proteome</keyword>